<evidence type="ECO:0000256" key="2">
    <source>
        <dbReference type="ARBA" id="ARBA00023002"/>
    </source>
</evidence>
<dbReference type="SUPFAM" id="SSF51735">
    <property type="entry name" value="NAD(P)-binding Rossmann-fold domains"/>
    <property type="match status" value="1"/>
</dbReference>
<protein>
    <submittedName>
        <fullName evidence="5">Tetraketide alpha-pyrone reductase 1</fullName>
    </submittedName>
</protein>
<dbReference type="InterPro" id="IPR036291">
    <property type="entry name" value="NAD(P)-bd_dom_sf"/>
</dbReference>
<accession>A0A4U5P2U1</accession>
<dbReference type="InterPro" id="IPR050425">
    <property type="entry name" value="NAD(P)_dehydrat-like"/>
</dbReference>
<organism evidence="5">
    <name type="scientific">Populus alba</name>
    <name type="common">White poplar</name>
    <dbReference type="NCBI Taxonomy" id="43335"/>
    <lineage>
        <taxon>Eukaryota</taxon>
        <taxon>Viridiplantae</taxon>
        <taxon>Streptophyta</taxon>
        <taxon>Embryophyta</taxon>
        <taxon>Tracheophyta</taxon>
        <taxon>Spermatophyta</taxon>
        <taxon>Magnoliopsida</taxon>
        <taxon>eudicotyledons</taxon>
        <taxon>Gunneridae</taxon>
        <taxon>Pentapetalae</taxon>
        <taxon>rosids</taxon>
        <taxon>fabids</taxon>
        <taxon>Malpighiales</taxon>
        <taxon>Salicaceae</taxon>
        <taxon>Saliceae</taxon>
        <taxon>Populus</taxon>
    </lineage>
</organism>
<dbReference type="InterPro" id="IPR002225">
    <property type="entry name" value="3Beta_OHSteriod_DH/Estase"/>
</dbReference>
<gene>
    <name evidence="5" type="ORF">D5086_0000232430</name>
</gene>
<dbReference type="PANTHER" id="PTHR10366:SF483">
    <property type="entry name" value="CINNAMOYL COA REDUCTASE-LIKE PROTEIN"/>
    <property type="match status" value="1"/>
</dbReference>
<dbReference type="EMBL" id="RCHU01000867">
    <property type="protein sequence ID" value="TKR90537.1"/>
    <property type="molecule type" value="Genomic_DNA"/>
</dbReference>
<evidence type="ECO:0000256" key="1">
    <source>
        <dbReference type="ARBA" id="ARBA00022857"/>
    </source>
</evidence>
<sequence>MGFVQTEEGRKTEIEELKRMLVGCGKLNRRKDDEELQGRRASSKQAVEFNGEEELVCVTSGVSYLGVAIVNRLLTRGYSVRIIVDNEEDKERLRELETSGEMRTSKNGIDAVMAKLSEVESLVEAFQGCHGVFHTSAFTDPAGLSGYTKSMAEIEVKASENVMEACSRTPSVRNCVVTSSLLTCLWRDTTTHELPPVVNHESWSDESLCIRKKLWYAVGKLRAEKAAWKRAEEIRGLKLATICPGLITGPEYFGRNPTATIAYLKGGQEMFKDGLLATVDVMKLAEAHTCVFEAMNKTACGRYVCFDRVIQVEDEAERLAMEIGIPANQIVSEDASNCRPARFVLSNKKLCNLMSIRTRRNCYNQS</sequence>
<name>A0A4U5P2U1_POPAL</name>
<comment type="similarity">
    <text evidence="3">Belongs to the 3-beta-HSD family.</text>
</comment>
<dbReference type="Pfam" id="PF01073">
    <property type="entry name" value="3Beta_HSD"/>
    <property type="match status" value="1"/>
</dbReference>
<keyword evidence="1" id="KW-0521">NADP</keyword>
<evidence type="ECO:0000313" key="5">
    <source>
        <dbReference type="EMBL" id="TKR90537.1"/>
    </source>
</evidence>
<keyword evidence="2 3" id="KW-0560">Oxidoreductase</keyword>
<reference evidence="5" key="1">
    <citation type="submission" date="2018-10" db="EMBL/GenBank/DDBJ databases">
        <title>Population genomic analysis revealed the cold adaptation of white poplar.</title>
        <authorList>
            <person name="Liu Y.-J."/>
        </authorList>
    </citation>
    <scope>NUCLEOTIDE SEQUENCE [LARGE SCALE GENOMIC DNA]</scope>
    <source>
        <strain evidence="5">PAL-ZL1</strain>
    </source>
</reference>
<feature type="domain" description="3-beta hydroxysteroid dehydrogenase/isomerase" evidence="4">
    <location>
        <begin position="58"/>
        <end position="273"/>
    </location>
</feature>
<evidence type="ECO:0000259" key="4">
    <source>
        <dbReference type="Pfam" id="PF01073"/>
    </source>
</evidence>
<dbReference type="GO" id="GO:0016616">
    <property type="term" value="F:oxidoreductase activity, acting on the CH-OH group of donors, NAD or NADP as acceptor"/>
    <property type="evidence" value="ECO:0007669"/>
    <property type="project" value="InterPro"/>
</dbReference>
<dbReference type="GO" id="GO:0006694">
    <property type="term" value="P:steroid biosynthetic process"/>
    <property type="evidence" value="ECO:0007669"/>
    <property type="project" value="InterPro"/>
</dbReference>
<dbReference type="AlphaFoldDB" id="A0A4U5P2U1"/>
<proteinExistence type="inferred from homology"/>
<evidence type="ECO:0000256" key="3">
    <source>
        <dbReference type="RuleBase" id="RU004475"/>
    </source>
</evidence>
<dbReference type="FunFam" id="3.40.50.720:FF:000388">
    <property type="entry name" value="Cinnamoyl-CoA reductase-like SNL6"/>
    <property type="match status" value="1"/>
</dbReference>
<dbReference type="Gene3D" id="3.40.50.720">
    <property type="entry name" value="NAD(P)-binding Rossmann-like Domain"/>
    <property type="match status" value="1"/>
</dbReference>
<dbReference type="PANTHER" id="PTHR10366">
    <property type="entry name" value="NAD DEPENDENT EPIMERASE/DEHYDRATASE"/>
    <property type="match status" value="1"/>
</dbReference>
<dbReference type="STRING" id="43335.A0A4U5P2U1"/>
<comment type="caution">
    <text evidence="5">The sequence shown here is derived from an EMBL/GenBank/DDBJ whole genome shotgun (WGS) entry which is preliminary data.</text>
</comment>